<organism evidence="2 3">
    <name type="scientific">Longimicrobium terrae</name>
    <dbReference type="NCBI Taxonomy" id="1639882"/>
    <lineage>
        <taxon>Bacteria</taxon>
        <taxon>Pseudomonadati</taxon>
        <taxon>Gemmatimonadota</taxon>
        <taxon>Longimicrobiia</taxon>
        <taxon>Longimicrobiales</taxon>
        <taxon>Longimicrobiaceae</taxon>
        <taxon>Longimicrobium</taxon>
    </lineage>
</organism>
<dbReference type="InterPro" id="IPR035948">
    <property type="entry name" value="YwqG-like_sf"/>
</dbReference>
<dbReference type="PANTHER" id="PTHR36436">
    <property type="entry name" value="SLL5081 PROTEIN"/>
    <property type="match status" value="1"/>
</dbReference>
<evidence type="ECO:0000313" key="2">
    <source>
        <dbReference type="EMBL" id="MBB6072507.1"/>
    </source>
</evidence>
<dbReference type="PANTHER" id="PTHR36436:SF6">
    <property type="entry name" value="SLL5081 PROTEIN"/>
    <property type="match status" value="1"/>
</dbReference>
<evidence type="ECO:0000313" key="3">
    <source>
        <dbReference type="Proteomes" id="UP000582837"/>
    </source>
</evidence>
<reference evidence="2 3" key="1">
    <citation type="submission" date="2020-08" db="EMBL/GenBank/DDBJ databases">
        <title>Genomic Encyclopedia of Type Strains, Phase IV (KMG-IV): sequencing the most valuable type-strain genomes for metagenomic binning, comparative biology and taxonomic classification.</title>
        <authorList>
            <person name="Goeker M."/>
        </authorList>
    </citation>
    <scope>NUCLEOTIDE SEQUENCE [LARGE SCALE GENOMIC DNA]</scope>
    <source>
        <strain evidence="2 3">DSM 29007</strain>
    </source>
</reference>
<keyword evidence="3" id="KW-1185">Reference proteome</keyword>
<dbReference type="AlphaFoldDB" id="A0A841H3A7"/>
<gene>
    <name evidence="2" type="ORF">HNQ61_004169</name>
</gene>
<dbReference type="Proteomes" id="UP000582837">
    <property type="component" value="Unassembled WGS sequence"/>
</dbReference>
<comment type="caution">
    <text evidence="2">The sequence shown here is derived from an EMBL/GenBank/DDBJ whole genome shotgun (WGS) entry which is preliminary data.</text>
</comment>
<dbReference type="InterPro" id="IPR015315">
    <property type="entry name" value="DUF1963"/>
</dbReference>
<dbReference type="EMBL" id="JACHIA010000015">
    <property type="protein sequence ID" value="MBB6072507.1"/>
    <property type="molecule type" value="Genomic_DNA"/>
</dbReference>
<proteinExistence type="predicted"/>
<evidence type="ECO:0000256" key="1">
    <source>
        <dbReference type="SAM" id="MobiDB-lite"/>
    </source>
</evidence>
<dbReference type="RefSeq" id="WP_170038218.1">
    <property type="nucleotide sequence ID" value="NZ_JABDTL010000002.1"/>
</dbReference>
<evidence type="ECO:0008006" key="4">
    <source>
        <dbReference type="Google" id="ProtNLM"/>
    </source>
</evidence>
<feature type="region of interest" description="Disordered" evidence="1">
    <location>
        <begin position="112"/>
        <end position="134"/>
    </location>
</feature>
<protein>
    <recommendedName>
        <fullName evidence="4">DUF1963 domain-containing protein</fullName>
    </recommendedName>
</protein>
<dbReference type="Gene3D" id="2.30.320.10">
    <property type="entry name" value="YwqG-like"/>
    <property type="match status" value="2"/>
</dbReference>
<dbReference type="Pfam" id="PF09234">
    <property type="entry name" value="DUF1963"/>
    <property type="match status" value="2"/>
</dbReference>
<dbReference type="SUPFAM" id="SSF103032">
    <property type="entry name" value="Hypothetical protein YwqG"/>
    <property type="match status" value="2"/>
</dbReference>
<name>A0A841H3A7_9BACT</name>
<accession>A0A841H3A7</accession>
<sequence>MDAGNDPDALFRRYRREAVLLHQPWPPQAGPPTNSHFGGLPRLPEGCAWPRTSSGKPLHFLAEIDCAEIPFPTILPERGVLFFFGRGDPYAWNTEPPSDACRVLYAPDASARSAPRQSPADLPPPNRPASEPNNVHPAWPIVPLRFDTFPEVTAFPDPSEPDKRGWRRFLDRFVRAPASTEISADMRDAYEEQLGARRAAALVTATGAHPPASPMTWRESIDAGGTIFDFAASGPQSFPERWAYVHHLLLEILDRPLLYSGEAGPGARTTEAERWLGRSREGPLHRPVAEDDRQALRTWLSSFDDCPRLVFRGCVGTMRSWAGDPAHAALIPDHVYAACASSFYGYHEHDPRFSQMLGHAPACHQARSVDDPAICLLSIDTDLALGWYVADMGGRCTFWITPQDLARRDFSQVVGRLDGRS</sequence>